<keyword evidence="4" id="KW-0560">Oxidoreductase</keyword>
<reference evidence="5 6" key="2">
    <citation type="submission" date="2017-08" db="EMBL/GenBank/DDBJ databases">
        <authorList>
            <person name="de Groot N.N."/>
        </authorList>
    </citation>
    <scope>NUCLEOTIDE SEQUENCE [LARGE SCALE GENOMIC DNA]</scope>
    <source>
        <strain evidence="5">Orrdi1</strain>
    </source>
</reference>
<dbReference type="SUPFAM" id="SSF51735">
    <property type="entry name" value="NAD(P)-binding Rossmann-fold domains"/>
    <property type="match status" value="1"/>
</dbReference>
<keyword evidence="2" id="KW-0521">NADP</keyword>
<feature type="domain" description="Pyrroline-5-carboxylate reductase catalytic N-terminal" evidence="3">
    <location>
        <begin position="3"/>
        <end position="94"/>
    </location>
</feature>
<evidence type="ECO:0000313" key="6">
    <source>
        <dbReference type="Proteomes" id="UP000078558"/>
    </source>
</evidence>
<dbReference type="NCBIfam" id="NF005063">
    <property type="entry name" value="PRK06476.1"/>
    <property type="match status" value="1"/>
</dbReference>
<dbReference type="PIRSF" id="PIRSF000193">
    <property type="entry name" value="Pyrrol-5-carb_rd"/>
    <property type="match status" value="1"/>
</dbReference>
<protein>
    <submittedName>
        <fullName evidence="4">Pyrroline-5-carboxylate reductase</fullName>
        <ecNumber evidence="4">1.5.1.2</ecNumber>
    </submittedName>
</protein>
<gene>
    <name evidence="4" type="ORF">ODI_02066</name>
    <name evidence="5" type="ORF">ODI_R2014</name>
</gene>
<reference evidence="4 6" key="1">
    <citation type="submission" date="2016-06" db="EMBL/GenBank/DDBJ databases">
        <authorList>
            <person name="Kjaerup R.B."/>
            <person name="Dalgaard T.S."/>
            <person name="Juul-Madsen H.R."/>
        </authorList>
    </citation>
    <scope>NUCLEOTIDE SEQUENCE [LARGE SCALE GENOMIC DNA]</scope>
    <source>
        <strain evidence="4">Orrdi1</strain>
    </source>
</reference>
<accession>A0A1C3K8I7</accession>
<organism evidence="4 6">
    <name type="scientific">Orrella dioscoreae</name>
    <dbReference type="NCBI Taxonomy" id="1851544"/>
    <lineage>
        <taxon>Bacteria</taxon>
        <taxon>Pseudomonadati</taxon>
        <taxon>Pseudomonadota</taxon>
        <taxon>Betaproteobacteria</taxon>
        <taxon>Burkholderiales</taxon>
        <taxon>Alcaligenaceae</taxon>
        <taxon>Orrella</taxon>
    </lineage>
</organism>
<dbReference type="PANTHER" id="PTHR11645">
    <property type="entry name" value="PYRROLINE-5-CARBOXYLATE REDUCTASE"/>
    <property type="match status" value="1"/>
</dbReference>
<keyword evidence="6" id="KW-1185">Reference proteome</keyword>
<evidence type="ECO:0000313" key="5">
    <source>
        <dbReference type="EMBL" id="SOE49350.1"/>
    </source>
</evidence>
<sequence length="262" mass="27019">MTLGFIGTGTIAEAIIDGLAGTAHPVSAILVSPRNADIAARLAERHAHVRIADGNQAVIDGADTVFLAVRPQIAAEVLGALRFRAGQQVVSLIAATSAETLRGWVGPDVTLTQAIPLPFVAQQQGVTAVFPPTPQVMALFDALGTAVPISTQAEYELAGVGSALMGTFFGLLETASGWLAGQGMAPEAARSYVESLVGSVTDVARRHPDRELSVLRADHSTAGGINEQLHAQFTAQGGSTALAHAMQSVLARISGQGTSPER</sequence>
<proteinExistence type="inferred from homology"/>
<dbReference type="GO" id="GO:0055129">
    <property type="term" value="P:L-proline biosynthetic process"/>
    <property type="evidence" value="ECO:0007669"/>
    <property type="project" value="TreeGrafter"/>
</dbReference>
<dbReference type="AlphaFoldDB" id="A0A1C3K8I7"/>
<dbReference type="Gene3D" id="3.40.50.720">
    <property type="entry name" value="NAD(P)-binding Rossmann-like Domain"/>
    <property type="match status" value="1"/>
</dbReference>
<dbReference type="GO" id="GO:0004735">
    <property type="term" value="F:pyrroline-5-carboxylate reductase activity"/>
    <property type="evidence" value="ECO:0007669"/>
    <property type="project" value="UniProtKB-EC"/>
</dbReference>
<dbReference type="KEGG" id="odi:ODI_R2014"/>
<dbReference type="InterPro" id="IPR028939">
    <property type="entry name" value="P5C_Rdtase_cat_N"/>
</dbReference>
<feature type="binding site" evidence="2">
    <location>
        <begin position="68"/>
        <end position="71"/>
    </location>
    <ligand>
        <name>NADP(+)</name>
        <dbReference type="ChEBI" id="CHEBI:58349"/>
    </ligand>
</feature>
<dbReference type="OrthoDB" id="4425838at2"/>
<dbReference type="EC" id="1.5.1.2" evidence="4"/>
<dbReference type="RefSeq" id="WP_067759931.1">
    <property type="nucleotide sequence ID" value="NZ_LT907988.1"/>
</dbReference>
<name>A0A1C3K8I7_9BURK</name>
<dbReference type="Proteomes" id="UP000078558">
    <property type="component" value="Chromosome I"/>
</dbReference>
<dbReference type="PANTHER" id="PTHR11645:SF13">
    <property type="entry name" value="PYRROLINE-5-CARBOXYLATE REDUCTASE CATALYTIC N-TERMINAL DOMAIN-CONTAINING PROTEIN"/>
    <property type="match status" value="1"/>
</dbReference>
<dbReference type="STRING" id="1851544.ODI_02066"/>
<evidence type="ECO:0000256" key="2">
    <source>
        <dbReference type="PIRSR" id="PIRSR000193-1"/>
    </source>
</evidence>
<dbReference type="InterPro" id="IPR036291">
    <property type="entry name" value="NAD(P)-bd_dom_sf"/>
</dbReference>
<evidence type="ECO:0000313" key="4">
    <source>
        <dbReference type="EMBL" id="SBT27774.1"/>
    </source>
</evidence>
<comment type="similarity">
    <text evidence="1">Belongs to the pyrroline-5-carboxylate reductase family.</text>
</comment>
<dbReference type="EMBL" id="LT907988">
    <property type="protein sequence ID" value="SOE49350.1"/>
    <property type="molecule type" value="Genomic_DNA"/>
</dbReference>
<evidence type="ECO:0000259" key="3">
    <source>
        <dbReference type="Pfam" id="PF03807"/>
    </source>
</evidence>
<dbReference type="EMBL" id="FLRC01000056">
    <property type="protein sequence ID" value="SBT27774.1"/>
    <property type="molecule type" value="Genomic_DNA"/>
</dbReference>
<feature type="binding site" evidence="2">
    <location>
        <position position="55"/>
    </location>
    <ligand>
        <name>NADPH</name>
        <dbReference type="ChEBI" id="CHEBI:57783"/>
    </ligand>
</feature>
<dbReference type="Pfam" id="PF03807">
    <property type="entry name" value="F420_oxidored"/>
    <property type="match status" value="1"/>
</dbReference>
<evidence type="ECO:0000256" key="1">
    <source>
        <dbReference type="ARBA" id="ARBA00005525"/>
    </source>
</evidence>
<dbReference type="InterPro" id="IPR000304">
    <property type="entry name" value="Pyrroline-COOH_reductase"/>
</dbReference>